<dbReference type="InterPro" id="IPR003599">
    <property type="entry name" value="Ig_sub"/>
</dbReference>
<dbReference type="InParanoid" id="A0A667WEG8"/>
<evidence type="ECO:0000256" key="3">
    <source>
        <dbReference type="ARBA" id="ARBA00022692"/>
    </source>
</evidence>
<keyword evidence="8" id="KW-0675">Receptor</keyword>
<dbReference type="GeneTree" id="ENSGT00990000209923"/>
<keyword evidence="6" id="KW-0472">Membrane</keyword>
<keyword evidence="13" id="KW-1185">Reference proteome</keyword>
<dbReference type="PANTHER" id="PTHR25466:SF9">
    <property type="entry name" value="FIBRONECTIN TYPE-III DOMAIN-CONTAINING PROTEIN"/>
    <property type="match status" value="1"/>
</dbReference>
<sequence length="173" mass="19648">MRHLKQIDFVADVKRLFFHRPLALNLNLTVQPGDNVTLSCQAPDGVDIAAAEWSRTDLKKLEHVFLSVDGHTDSVYQHPSFENRVELKDKEMKNGDLSVSLKNVTEEDSGTYECRFKAAAAKHKKRTVIDDDPISIICLEVVDPGDESQERKLTCFQTNSHMSLMRRTCSLFL</sequence>
<proteinExistence type="predicted"/>
<keyword evidence="4" id="KW-0732">Signal</keyword>
<evidence type="ECO:0000313" key="12">
    <source>
        <dbReference type="Ensembl" id="ENSMMDP00005003335.1"/>
    </source>
</evidence>
<keyword evidence="7" id="KW-1015">Disulfide bond</keyword>
<dbReference type="InterPro" id="IPR051713">
    <property type="entry name" value="T-cell_Activation_Regulation"/>
</dbReference>
<dbReference type="SMART" id="SM00409">
    <property type="entry name" value="IG"/>
    <property type="match status" value="1"/>
</dbReference>
<evidence type="ECO:0000256" key="5">
    <source>
        <dbReference type="ARBA" id="ARBA00022989"/>
    </source>
</evidence>
<evidence type="ECO:0000256" key="1">
    <source>
        <dbReference type="ARBA" id="ARBA00004251"/>
    </source>
</evidence>
<dbReference type="GO" id="GO:0042102">
    <property type="term" value="P:positive regulation of T cell proliferation"/>
    <property type="evidence" value="ECO:0007669"/>
    <property type="project" value="TreeGrafter"/>
</dbReference>
<protein>
    <recommendedName>
        <fullName evidence="11">Ig-like domain-containing protein</fullName>
    </recommendedName>
</protein>
<dbReference type="InterPro" id="IPR007110">
    <property type="entry name" value="Ig-like_dom"/>
</dbReference>
<evidence type="ECO:0000256" key="9">
    <source>
        <dbReference type="ARBA" id="ARBA00023180"/>
    </source>
</evidence>
<keyword evidence="9" id="KW-0325">Glycoprotein</keyword>
<evidence type="ECO:0000256" key="10">
    <source>
        <dbReference type="ARBA" id="ARBA00023319"/>
    </source>
</evidence>
<dbReference type="GO" id="GO:0042130">
    <property type="term" value="P:negative regulation of T cell proliferation"/>
    <property type="evidence" value="ECO:0007669"/>
    <property type="project" value="TreeGrafter"/>
</dbReference>
<feature type="domain" description="Ig-like" evidence="11">
    <location>
        <begin position="21"/>
        <end position="129"/>
    </location>
</feature>
<dbReference type="InterPro" id="IPR013106">
    <property type="entry name" value="Ig_V-set"/>
</dbReference>
<evidence type="ECO:0000256" key="2">
    <source>
        <dbReference type="ARBA" id="ARBA00022475"/>
    </source>
</evidence>
<organism evidence="12 13">
    <name type="scientific">Myripristis murdjan</name>
    <name type="common">pinecone soldierfish</name>
    <dbReference type="NCBI Taxonomy" id="586833"/>
    <lineage>
        <taxon>Eukaryota</taxon>
        <taxon>Metazoa</taxon>
        <taxon>Chordata</taxon>
        <taxon>Craniata</taxon>
        <taxon>Vertebrata</taxon>
        <taxon>Euteleostomi</taxon>
        <taxon>Actinopterygii</taxon>
        <taxon>Neopterygii</taxon>
        <taxon>Teleostei</taxon>
        <taxon>Neoteleostei</taxon>
        <taxon>Acanthomorphata</taxon>
        <taxon>Holocentriformes</taxon>
        <taxon>Holocentridae</taxon>
        <taxon>Myripristis</taxon>
    </lineage>
</organism>
<comment type="subcellular location">
    <subcellularLocation>
        <location evidence="1">Cell membrane</location>
        <topology evidence="1">Single-pass type I membrane protein</topology>
    </subcellularLocation>
</comment>
<dbReference type="GO" id="GO:0007166">
    <property type="term" value="P:cell surface receptor signaling pathway"/>
    <property type="evidence" value="ECO:0007669"/>
    <property type="project" value="TreeGrafter"/>
</dbReference>
<evidence type="ECO:0000259" key="11">
    <source>
        <dbReference type="PROSITE" id="PS50835"/>
    </source>
</evidence>
<dbReference type="PANTHER" id="PTHR25466">
    <property type="entry name" value="T-LYMPHOCYTE ACTIVATION ANTIGEN"/>
    <property type="match status" value="1"/>
</dbReference>
<dbReference type="GO" id="GO:0009897">
    <property type="term" value="C:external side of plasma membrane"/>
    <property type="evidence" value="ECO:0007669"/>
    <property type="project" value="TreeGrafter"/>
</dbReference>
<evidence type="ECO:0000256" key="7">
    <source>
        <dbReference type="ARBA" id="ARBA00023157"/>
    </source>
</evidence>
<reference evidence="12" key="3">
    <citation type="submission" date="2025-09" db="UniProtKB">
        <authorList>
            <consortium name="Ensembl"/>
        </authorList>
    </citation>
    <scope>IDENTIFICATION</scope>
</reference>
<dbReference type="SMART" id="SM00406">
    <property type="entry name" value="IGv"/>
    <property type="match status" value="1"/>
</dbReference>
<evidence type="ECO:0000256" key="4">
    <source>
        <dbReference type="ARBA" id="ARBA00022729"/>
    </source>
</evidence>
<dbReference type="GO" id="GO:0071222">
    <property type="term" value="P:cellular response to lipopolysaccharide"/>
    <property type="evidence" value="ECO:0007669"/>
    <property type="project" value="TreeGrafter"/>
</dbReference>
<dbReference type="Ensembl" id="ENSMMDT00005003409.1">
    <property type="protein sequence ID" value="ENSMMDP00005003335.1"/>
    <property type="gene ID" value="ENSMMDG00005001875.1"/>
</dbReference>
<dbReference type="GO" id="GO:0006955">
    <property type="term" value="P:immune response"/>
    <property type="evidence" value="ECO:0007669"/>
    <property type="project" value="TreeGrafter"/>
</dbReference>
<reference evidence="12" key="2">
    <citation type="submission" date="2025-08" db="UniProtKB">
        <authorList>
            <consortium name="Ensembl"/>
        </authorList>
    </citation>
    <scope>IDENTIFICATION</scope>
</reference>
<dbReference type="Gene3D" id="2.60.40.10">
    <property type="entry name" value="Immunoglobulins"/>
    <property type="match status" value="1"/>
</dbReference>
<dbReference type="InterPro" id="IPR003598">
    <property type="entry name" value="Ig_sub2"/>
</dbReference>
<dbReference type="SMART" id="SM00408">
    <property type="entry name" value="IGc2"/>
    <property type="match status" value="1"/>
</dbReference>
<keyword evidence="10" id="KW-0393">Immunoglobulin domain</keyword>
<dbReference type="InterPro" id="IPR013783">
    <property type="entry name" value="Ig-like_fold"/>
</dbReference>
<keyword evidence="5" id="KW-1133">Transmembrane helix</keyword>
<reference evidence="12" key="1">
    <citation type="submission" date="2019-06" db="EMBL/GenBank/DDBJ databases">
        <authorList>
            <consortium name="Wellcome Sanger Institute Data Sharing"/>
        </authorList>
    </citation>
    <scope>NUCLEOTIDE SEQUENCE [LARGE SCALE GENOMIC DNA]</scope>
</reference>
<dbReference type="InterPro" id="IPR036179">
    <property type="entry name" value="Ig-like_dom_sf"/>
</dbReference>
<dbReference type="SUPFAM" id="SSF48726">
    <property type="entry name" value="Immunoglobulin"/>
    <property type="match status" value="1"/>
</dbReference>
<evidence type="ECO:0000256" key="6">
    <source>
        <dbReference type="ARBA" id="ARBA00023136"/>
    </source>
</evidence>
<evidence type="ECO:0000256" key="8">
    <source>
        <dbReference type="ARBA" id="ARBA00023170"/>
    </source>
</evidence>
<dbReference type="Pfam" id="PF07686">
    <property type="entry name" value="V-set"/>
    <property type="match status" value="1"/>
</dbReference>
<dbReference type="GO" id="GO:0031295">
    <property type="term" value="P:T cell costimulation"/>
    <property type="evidence" value="ECO:0007669"/>
    <property type="project" value="TreeGrafter"/>
</dbReference>
<name>A0A667WEG8_9TELE</name>
<keyword evidence="2" id="KW-1003">Cell membrane</keyword>
<dbReference type="Proteomes" id="UP000472263">
    <property type="component" value="Chromosome 18"/>
</dbReference>
<accession>A0A667WEG8</accession>
<dbReference type="AlphaFoldDB" id="A0A667WEG8"/>
<keyword evidence="3" id="KW-0812">Transmembrane</keyword>
<dbReference type="PROSITE" id="PS50835">
    <property type="entry name" value="IG_LIKE"/>
    <property type="match status" value="1"/>
</dbReference>
<evidence type="ECO:0000313" key="13">
    <source>
        <dbReference type="Proteomes" id="UP000472263"/>
    </source>
</evidence>